<evidence type="ECO:0000313" key="2">
    <source>
        <dbReference type="Proteomes" id="UP001140234"/>
    </source>
</evidence>
<organism evidence="1 2">
    <name type="scientific">Coemansia nantahalensis</name>
    <dbReference type="NCBI Taxonomy" id="2789366"/>
    <lineage>
        <taxon>Eukaryota</taxon>
        <taxon>Fungi</taxon>
        <taxon>Fungi incertae sedis</taxon>
        <taxon>Zoopagomycota</taxon>
        <taxon>Kickxellomycotina</taxon>
        <taxon>Kickxellomycetes</taxon>
        <taxon>Kickxellales</taxon>
        <taxon>Kickxellaceae</taxon>
        <taxon>Coemansia</taxon>
    </lineage>
</organism>
<dbReference type="Proteomes" id="UP001140234">
    <property type="component" value="Unassembled WGS sequence"/>
</dbReference>
<dbReference type="EMBL" id="JANBUJ010001067">
    <property type="protein sequence ID" value="KAJ2768863.1"/>
    <property type="molecule type" value="Genomic_DNA"/>
</dbReference>
<proteinExistence type="predicted"/>
<comment type="caution">
    <text evidence="1">The sequence shown here is derived from an EMBL/GenBank/DDBJ whole genome shotgun (WGS) entry which is preliminary data.</text>
</comment>
<accession>A0ACC1JWZ7</accession>
<evidence type="ECO:0000313" key="1">
    <source>
        <dbReference type="EMBL" id="KAJ2768863.1"/>
    </source>
</evidence>
<reference evidence="1" key="1">
    <citation type="submission" date="2022-07" db="EMBL/GenBank/DDBJ databases">
        <title>Phylogenomic reconstructions and comparative analyses of Kickxellomycotina fungi.</title>
        <authorList>
            <person name="Reynolds N.K."/>
            <person name="Stajich J.E."/>
            <person name="Barry K."/>
            <person name="Grigoriev I.V."/>
            <person name="Crous P."/>
            <person name="Smith M.E."/>
        </authorList>
    </citation>
    <scope>NUCLEOTIDE SEQUENCE</scope>
    <source>
        <strain evidence="1">CBS 109366</strain>
    </source>
</reference>
<name>A0ACC1JWZ7_9FUNG</name>
<gene>
    <name evidence="1" type="ORF">IWQ57_003353</name>
</gene>
<sequence length="150" mass="16000">MASMPAGDGLKADLLGQRVTLRYVQREAPPEVVRKPLPRFVAVEGKERQAGIGGYGSITRKSGIGNHVPGHRDSGIGKLCFDENGGWLTKAASSIRRLSFGNRRRNSAPANVLPAPDRETQSPTQLGTSAQSVNVSVHEDGLSRATSDPE</sequence>
<protein>
    <submittedName>
        <fullName evidence="1">Uncharacterized protein</fullName>
    </submittedName>
</protein>
<keyword evidence="2" id="KW-1185">Reference proteome</keyword>